<dbReference type="EMBL" id="MU266333">
    <property type="protein sequence ID" value="KAH7930321.1"/>
    <property type="molecule type" value="Genomic_DNA"/>
</dbReference>
<evidence type="ECO:0000313" key="1">
    <source>
        <dbReference type="EMBL" id="KAH7930321.1"/>
    </source>
</evidence>
<gene>
    <name evidence="1" type="ORF">BV22DRAFT_71996</name>
</gene>
<keyword evidence="2" id="KW-1185">Reference proteome</keyword>
<comment type="caution">
    <text evidence="1">The sequence shown here is derived from an EMBL/GenBank/DDBJ whole genome shotgun (WGS) entry which is preliminary data.</text>
</comment>
<proteinExistence type="predicted"/>
<dbReference type="Proteomes" id="UP000790709">
    <property type="component" value="Unassembled WGS sequence"/>
</dbReference>
<reference evidence="1" key="1">
    <citation type="journal article" date="2021" name="New Phytol.">
        <title>Evolutionary innovations through gain and loss of genes in the ectomycorrhizal Boletales.</title>
        <authorList>
            <person name="Wu G."/>
            <person name="Miyauchi S."/>
            <person name="Morin E."/>
            <person name="Kuo A."/>
            <person name="Drula E."/>
            <person name="Varga T."/>
            <person name="Kohler A."/>
            <person name="Feng B."/>
            <person name="Cao Y."/>
            <person name="Lipzen A."/>
            <person name="Daum C."/>
            <person name="Hundley H."/>
            <person name="Pangilinan J."/>
            <person name="Johnson J."/>
            <person name="Barry K."/>
            <person name="LaButti K."/>
            <person name="Ng V."/>
            <person name="Ahrendt S."/>
            <person name="Min B."/>
            <person name="Choi I.G."/>
            <person name="Park H."/>
            <person name="Plett J.M."/>
            <person name="Magnuson J."/>
            <person name="Spatafora J.W."/>
            <person name="Nagy L.G."/>
            <person name="Henrissat B."/>
            <person name="Grigoriev I.V."/>
            <person name="Yang Z.L."/>
            <person name="Xu J."/>
            <person name="Martin F.M."/>
        </authorList>
    </citation>
    <scope>NUCLEOTIDE SEQUENCE</scope>
    <source>
        <strain evidence="1">KUC20120723A-06</strain>
    </source>
</reference>
<organism evidence="1 2">
    <name type="scientific">Leucogyrophana mollusca</name>
    <dbReference type="NCBI Taxonomy" id="85980"/>
    <lineage>
        <taxon>Eukaryota</taxon>
        <taxon>Fungi</taxon>
        <taxon>Dikarya</taxon>
        <taxon>Basidiomycota</taxon>
        <taxon>Agaricomycotina</taxon>
        <taxon>Agaricomycetes</taxon>
        <taxon>Agaricomycetidae</taxon>
        <taxon>Boletales</taxon>
        <taxon>Boletales incertae sedis</taxon>
        <taxon>Leucogyrophana</taxon>
    </lineage>
</organism>
<protein>
    <submittedName>
        <fullName evidence="1">Uncharacterized protein</fullName>
    </submittedName>
</protein>
<name>A0ACB8BWI3_9AGAM</name>
<evidence type="ECO:0000313" key="2">
    <source>
        <dbReference type="Proteomes" id="UP000790709"/>
    </source>
</evidence>
<sequence>MRWLSTIILLCILAAGFASAHCQYEGLQSLTSVHPGIPWKLHVYSGANCTGKDHEEFRGHLASLFPHHCSDCLKLKKGIDNSVESFVFSAPGPEYSYVFMGDMVLALHLYKNAGCQDGIGKSKGKWMTNTDAAGKAMSAFKGKSSSEGSIPLLTFPILARV</sequence>
<accession>A0ACB8BWI3</accession>